<dbReference type="InterPro" id="IPR050147">
    <property type="entry name" value="Ser/Thr_Dehydratase"/>
</dbReference>
<dbReference type="GO" id="GO:0006567">
    <property type="term" value="P:L-threonine catabolic process"/>
    <property type="evidence" value="ECO:0007669"/>
    <property type="project" value="TreeGrafter"/>
</dbReference>
<evidence type="ECO:0000256" key="3">
    <source>
        <dbReference type="ARBA" id="ARBA00023239"/>
    </source>
</evidence>
<evidence type="ECO:0000256" key="1">
    <source>
        <dbReference type="ARBA" id="ARBA00001933"/>
    </source>
</evidence>
<dbReference type="InterPro" id="IPR000634">
    <property type="entry name" value="Ser/Thr_deHydtase_PyrdxlP-BS"/>
</dbReference>
<protein>
    <submittedName>
        <fullName evidence="5">Pyridoxal-phosphate dependent enzyme</fullName>
    </submittedName>
</protein>
<dbReference type="GO" id="GO:0030170">
    <property type="term" value="F:pyridoxal phosphate binding"/>
    <property type="evidence" value="ECO:0007669"/>
    <property type="project" value="InterPro"/>
</dbReference>
<dbReference type="EMBL" id="CP094970">
    <property type="protein sequence ID" value="UYM06826.1"/>
    <property type="molecule type" value="Genomic_DNA"/>
</dbReference>
<keyword evidence="2" id="KW-0663">Pyridoxal phosphate</keyword>
<dbReference type="KEGG" id="sgrg:L0C25_07050"/>
<dbReference type="Gene3D" id="3.40.50.1100">
    <property type="match status" value="2"/>
</dbReference>
<accession>A0AA46TK75</accession>
<dbReference type="PANTHER" id="PTHR48078:SF6">
    <property type="entry name" value="L-THREONINE DEHYDRATASE CATABOLIC TDCB"/>
    <property type="match status" value="1"/>
</dbReference>
<proteinExistence type="predicted"/>
<dbReference type="AlphaFoldDB" id="A0AA46TK75"/>
<evidence type="ECO:0000313" key="5">
    <source>
        <dbReference type="EMBL" id="UYM06826.1"/>
    </source>
</evidence>
<dbReference type="GO" id="GO:0004794">
    <property type="term" value="F:threonine deaminase activity"/>
    <property type="evidence" value="ECO:0007669"/>
    <property type="project" value="TreeGrafter"/>
</dbReference>
<dbReference type="GO" id="GO:0003941">
    <property type="term" value="F:L-serine ammonia-lyase activity"/>
    <property type="evidence" value="ECO:0007669"/>
    <property type="project" value="TreeGrafter"/>
</dbReference>
<feature type="domain" description="Tryptophan synthase beta chain-like PALP" evidence="4">
    <location>
        <begin position="20"/>
        <end position="307"/>
    </location>
</feature>
<dbReference type="GO" id="GO:0009097">
    <property type="term" value="P:isoleucine biosynthetic process"/>
    <property type="evidence" value="ECO:0007669"/>
    <property type="project" value="TreeGrafter"/>
</dbReference>
<keyword evidence="3" id="KW-0456">Lyase</keyword>
<dbReference type="Pfam" id="PF00291">
    <property type="entry name" value="PALP"/>
    <property type="match status" value="1"/>
</dbReference>
<dbReference type="Proteomes" id="UP001164390">
    <property type="component" value="Chromosome"/>
</dbReference>
<name>A0AA46TK75_9ACTN</name>
<dbReference type="PANTHER" id="PTHR48078">
    <property type="entry name" value="THREONINE DEHYDRATASE, MITOCHONDRIAL-RELATED"/>
    <property type="match status" value="1"/>
</dbReference>
<dbReference type="SUPFAM" id="SSF53686">
    <property type="entry name" value="Tryptophan synthase beta subunit-like PLP-dependent enzymes"/>
    <property type="match status" value="1"/>
</dbReference>
<dbReference type="InterPro" id="IPR036052">
    <property type="entry name" value="TrpB-like_PALP_sf"/>
</dbReference>
<reference evidence="5" key="1">
    <citation type="submission" date="2022-01" db="EMBL/GenBank/DDBJ databases">
        <title>Nocardioidaceae gen. sp. A5X3R13.</title>
        <authorList>
            <person name="Lopez Marin M.A."/>
            <person name="Uhlik O."/>
        </authorList>
    </citation>
    <scope>NUCLEOTIDE SEQUENCE</scope>
    <source>
        <strain evidence="5">A5X3R13</strain>
    </source>
</reference>
<dbReference type="RefSeq" id="WP_271635749.1">
    <property type="nucleotide sequence ID" value="NZ_CP094970.1"/>
</dbReference>
<evidence type="ECO:0000313" key="6">
    <source>
        <dbReference type="Proteomes" id="UP001164390"/>
    </source>
</evidence>
<dbReference type="InterPro" id="IPR001926">
    <property type="entry name" value="TrpB-like_PALP"/>
</dbReference>
<organism evidence="5 6">
    <name type="scientific">Solicola gregarius</name>
    <dbReference type="NCBI Taxonomy" id="2908642"/>
    <lineage>
        <taxon>Bacteria</taxon>
        <taxon>Bacillati</taxon>
        <taxon>Actinomycetota</taxon>
        <taxon>Actinomycetes</taxon>
        <taxon>Propionibacteriales</taxon>
        <taxon>Nocardioidaceae</taxon>
        <taxon>Solicola</taxon>
    </lineage>
</organism>
<gene>
    <name evidence="5" type="ORF">L0C25_07050</name>
</gene>
<keyword evidence="6" id="KW-1185">Reference proteome</keyword>
<comment type="cofactor">
    <cofactor evidence="1">
        <name>pyridoxal 5'-phosphate</name>
        <dbReference type="ChEBI" id="CHEBI:597326"/>
    </cofactor>
</comment>
<evidence type="ECO:0000256" key="2">
    <source>
        <dbReference type="ARBA" id="ARBA00022898"/>
    </source>
</evidence>
<dbReference type="GO" id="GO:0006565">
    <property type="term" value="P:L-serine catabolic process"/>
    <property type="evidence" value="ECO:0007669"/>
    <property type="project" value="TreeGrafter"/>
</dbReference>
<dbReference type="PROSITE" id="PS00165">
    <property type="entry name" value="DEHYDRATASE_SER_THR"/>
    <property type="match status" value="1"/>
</dbReference>
<evidence type="ECO:0000259" key="4">
    <source>
        <dbReference type="Pfam" id="PF00291"/>
    </source>
</evidence>
<sequence length="314" mass="32355">MTFADPSPSTIATARTRIAPHVRPLATRRSESRSTLVDGDVVLALENEQPTGSFKIRGAANAVLSHLERGVTGITTASTGNHARAVAHIALAHGLPVRAYVSRDVSDGRVRGLHALGSEVDPSAADQTEAIERAQAYADEHGHAFVPPFDDPDVISGQGTLGLDVADALPGLDIVVVPVSGGGLASGLAIAVKTALPVARVIGVCAERAPAMRAALDAGHPVDVPERETVADSLRGDLGPDNRYTFRLVRDFVDEVATIGEDSILEAQHELRRDGLAVEGAAAAAAAYVSATPAAFAGLRTAVIVSGAADDARS</sequence>